<dbReference type="Gene3D" id="1.25.40.10">
    <property type="entry name" value="Tetratricopeptide repeat domain"/>
    <property type="match status" value="2"/>
</dbReference>
<dbReference type="InterPro" id="IPR051685">
    <property type="entry name" value="Ycf3/AcsC/BcsC/TPR_MFPF"/>
</dbReference>
<evidence type="ECO:0000256" key="5">
    <source>
        <dbReference type="SAM" id="Phobius"/>
    </source>
</evidence>
<dbReference type="eggNOG" id="COG0457">
    <property type="taxonomic scope" value="Bacteria"/>
</dbReference>
<evidence type="ECO:0000256" key="1">
    <source>
        <dbReference type="ARBA" id="ARBA00022737"/>
    </source>
</evidence>
<keyword evidence="1" id="KW-0677">Repeat</keyword>
<keyword evidence="8" id="KW-1185">Reference proteome</keyword>
<protein>
    <submittedName>
        <fullName evidence="7">TPR repeat-containing protein</fullName>
    </submittedName>
</protein>
<feature type="domain" description="Cytochrome c-type biogenesis protein H TPR" evidence="6">
    <location>
        <begin position="137"/>
        <end position="247"/>
    </location>
</feature>
<dbReference type="HOGENOM" id="CLU_672554_0_0_0"/>
<name>E3D077_9BACT</name>
<dbReference type="RefSeq" id="WP_006301998.1">
    <property type="nucleotide sequence ID" value="NZ_CM001022.1"/>
</dbReference>
<dbReference type="Pfam" id="PF23914">
    <property type="entry name" value="TPR_CcmH_CycH"/>
    <property type="match status" value="1"/>
</dbReference>
<dbReference type="SUPFAM" id="SSF48452">
    <property type="entry name" value="TPR-like"/>
    <property type="match status" value="1"/>
</dbReference>
<organism evidence="7 8">
    <name type="scientific">Aminomonas paucivorans DSM 12260</name>
    <dbReference type="NCBI Taxonomy" id="584708"/>
    <lineage>
        <taxon>Bacteria</taxon>
        <taxon>Thermotogati</taxon>
        <taxon>Synergistota</taxon>
        <taxon>Synergistia</taxon>
        <taxon>Synergistales</taxon>
        <taxon>Synergistaceae</taxon>
        <taxon>Aminomonas</taxon>
    </lineage>
</organism>
<dbReference type="PANTHER" id="PTHR44943">
    <property type="entry name" value="CELLULOSE SYNTHASE OPERON PROTEIN C"/>
    <property type="match status" value="1"/>
</dbReference>
<feature type="region of interest" description="Disordered" evidence="4">
    <location>
        <begin position="415"/>
        <end position="439"/>
    </location>
</feature>
<accession>E3D077</accession>
<evidence type="ECO:0000313" key="8">
    <source>
        <dbReference type="Proteomes" id="UP000005096"/>
    </source>
</evidence>
<dbReference type="PaxDb" id="584708-Apau_2343"/>
<dbReference type="PROSITE" id="PS50005">
    <property type="entry name" value="TPR"/>
    <property type="match status" value="3"/>
</dbReference>
<proteinExistence type="predicted"/>
<dbReference type="SMART" id="SM00028">
    <property type="entry name" value="TPR"/>
    <property type="match status" value="5"/>
</dbReference>
<keyword evidence="5" id="KW-0472">Membrane</keyword>
<dbReference type="PANTHER" id="PTHR44943:SF8">
    <property type="entry name" value="TPR REPEAT-CONTAINING PROTEIN MJ0263"/>
    <property type="match status" value="1"/>
</dbReference>
<evidence type="ECO:0000256" key="4">
    <source>
        <dbReference type="SAM" id="MobiDB-lite"/>
    </source>
</evidence>
<feature type="repeat" description="TPR" evidence="3">
    <location>
        <begin position="214"/>
        <end position="247"/>
    </location>
</feature>
<dbReference type="AlphaFoldDB" id="E3D077"/>
<dbReference type="Proteomes" id="UP000005096">
    <property type="component" value="Chromosome"/>
</dbReference>
<feature type="transmembrane region" description="Helical" evidence="5">
    <location>
        <begin position="52"/>
        <end position="72"/>
    </location>
</feature>
<dbReference type="InterPro" id="IPR011990">
    <property type="entry name" value="TPR-like_helical_dom_sf"/>
</dbReference>
<keyword evidence="5" id="KW-1133">Transmembrane helix</keyword>
<evidence type="ECO:0000259" key="6">
    <source>
        <dbReference type="Pfam" id="PF23914"/>
    </source>
</evidence>
<gene>
    <name evidence="7" type="ORF">Apau_2343</name>
</gene>
<reference evidence="7 8" key="1">
    <citation type="journal article" date="2010" name="Stand. Genomic Sci.">
        <title>Non-contiguous finished genome sequence of Aminomonas paucivorans type strain (GLU-3).</title>
        <authorList>
            <person name="Pitluck S."/>
            <person name="Yasawong M."/>
            <person name="Held B."/>
            <person name="Lapidus A."/>
            <person name="Nolan M."/>
            <person name="Copeland A."/>
            <person name="Lucas S."/>
            <person name="Del Rio T.G."/>
            <person name="Tice H."/>
            <person name="Cheng J.F."/>
            <person name="Chertkov O."/>
            <person name="Goodwin L."/>
            <person name="Tapia R."/>
            <person name="Han C."/>
            <person name="Liolios K."/>
            <person name="Ivanova N."/>
            <person name="Mavromatis K."/>
            <person name="Ovchinnikova G."/>
            <person name="Pati A."/>
            <person name="Chen A."/>
            <person name="Palaniappan K."/>
            <person name="Land M."/>
            <person name="Hauser L."/>
            <person name="Chang Y.J."/>
            <person name="Jeffries C.D."/>
            <person name="Pukall R."/>
            <person name="Spring S."/>
            <person name="Rohde M."/>
            <person name="Sikorski J."/>
            <person name="Goker M."/>
            <person name="Woyke T."/>
            <person name="Bristow J."/>
            <person name="Eisen J.A."/>
            <person name="Markowitz V."/>
            <person name="Hugenholtz P."/>
            <person name="Kyrpides N.C."/>
            <person name="Klenk H.P."/>
        </authorList>
    </citation>
    <scope>NUCLEOTIDE SEQUENCE [LARGE SCALE GENOMIC DNA]</scope>
    <source>
        <strain evidence="7 8">DSM 12260</strain>
    </source>
</reference>
<sequence length="439" mass="48866">MNDRPQDPSSPHEPGPLPEDSSWEVPGELTGITPEEEAFTPPPEPRPLPRGLFAGLGLLLLLAFVGGGFWYYRHTVLPEKHFQEASRLYEARRYAPALKLFRKVLKERPERKDTLFQIGVCLESLGRPGEALDAFASHLENQPRDEGAWIRTGRILLSLGRPESALDPLEKAVRLAPKNPETQRLLGEVYRRLGSRDRAVEHLSLALTWNPDQVDTLLRDAKALMGLKAYGEALRGYRKAAELAPEDPRPKHGLWAARAQLGLPNDDRFFLVPGKSLGPVTLGLSKEEVLARFGDPDSADGLQTPGGKTFEVWRFPRLTDRDAPGKAFPGCRMVFDEDGRLVQAESASPAYKTEDGLGVASFLNKRYAKRFSGWQETDHRSVGYRYALKEGGLTFYVSDLGGITPDGERRAAVVHTGPLPADDRDQPELWLPLKSPRED</sequence>
<keyword evidence="5" id="KW-0812">Transmembrane</keyword>
<dbReference type="InterPro" id="IPR019734">
    <property type="entry name" value="TPR_rpt"/>
</dbReference>
<feature type="repeat" description="TPR" evidence="3">
    <location>
        <begin position="180"/>
        <end position="213"/>
    </location>
</feature>
<evidence type="ECO:0000256" key="2">
    <source>
        <dbReference type="ARBA" id="ARBA00022803"/>
    </source>
</evidence>
<feature type="region of interest" description="Disordered" evidence="4">
    <location>
        <begin position="1"/>
        <end position="46"/>
    </location>
</feature>
<dbReference type="InterPro" id="IPR056413">
    <property type="entry name" value="TPR_CcmH_CycH"/>
</dbReference>
<feature type="repeat" description="TPR" evidence="3">
    <location>
        <begin position="146"/>
        <end position="179"/>
    </location>
</feature>
<evidence type="ECO:0000313" key="7">
    <source>
        <dbReference type="EMBL" id="EFQ24750.1"/>
    </source>
</evidence>
<dbReference type="STRING" id="584708.Apau_2343"/>
<keyword evidence="2 3" id="KW-0802">TPR repeat</keyword>
<dbReference type="EMBL" id="CM001022">
    <property type="protein sequence ID" value="EFQ24750.1"/>
    <property type="molecule type" value="Genomic_DNA"/>
</dbReference>
<evidence type="ECO:0000256" key="3">
    <source>
        <dbReference type="PROSITE-ProRule" id="PRU00339"/>
    </source>
</evidence>